<evidence type="ECO:0000256" key="1">
    <source>
        <dbReference type="ARBA" id="ARBA00004141"/>
    </source>
</evidence>
<feature type="transmembrane region" description="Helical" evidence="10">
    <location>
        <begin position="172"/>
        <end position="198"/>
    </location>
</feature>
<dbReference type="SUPFAM" id="SSF160240">
    <property type="entry name" value="Cation efflux protein cytoplasmic domain-like"/>
    <property type="match status" value="1"/>
</dbReference>
<evidence type="ECO:0000256" key="5">
    <source>
        <dbReference type="ARBA" id="ARBA00022906"/>
    </source>
</evidence>
<evidence type="ECO:0000256" key="4">
    <source>
        <dbReference type="ARBA" id="ARBA00022692"/>
    </source>
</evidence>
<sequence length="322" mass="34763">MSATHDDHHEHSHGCDHHHGHGHHHHDHSHVDTTSRAFAVGVGLNLAFVIIEIGFGLYADSLSLLADAGHNFSDVIGLLAAWGALILSKRVPSLHYTYGLRSTTILAALANAMLLLIAVGGISWEAIRRFTEPMPVNEPVMIWVALVGVVVNVGTALMLMRGHKEDLNLRGAFIHMIADAAVSVGVAIAGVLMLWTGWLWLDPAISLLIAAAIMYGTWGLFKQSLKLALHAVPDAINPAKVLAYLQSLPEVQEVHDLHIWGMSTTENALTAHLVTPAGHPGDSFLAKIAEELSHHHSIQHATFQIELGEHDVLCKLAPADVV</sequence>
<dbReference type="SUPFAM" id="SSF161111">
    <property type="entry name" value="Cation efflux protein transmembrane domain-like"/>
    <property type="match status" value="1"/>
</dbReference>
<dbReference type="Pfam" id="PF16916">
    <property type="entry name" value="ZT_dimer"/>
    <property type="match status" value="1"/>
</dbReference>
<dbReference type="InterPro" id="IPR027470">
    <property type="entry name" value="Cation_efflux_CTD"/>
</dbReference>
<feature type="transmembrane region" description="Helical" evidence="10">
    <location>
        <begin position="100"/>
        <end position="120"/>
    </location>
</feature>
<keyword evidence="5" id="KW-0862">Zinc</keyword>
<dbReference type="InterPro" id="IPR002524">
    <property type="entry name" value="Cation_efflux"/>
</dbReference>
<feature type="transmembrane region" description="Helical" evidence="10">
    <location>
        <begin position="204"/>
        <end position="221"/>
    </location>
</feature>
<evidence type="ECO:0000256" key="10">
    <source>
        <dbReference type="SAM" id="Phobius"/>
    </source>
</evidence>
<dbReference type="InterPro" id="IPR058533">
    <property type="entry name" value="Cation_efflux_TM"/>
</dbReference>
<dbReference type="Proteomes" id="UP000463939">
    <property type="component" value="Chromosome"/>
</dbReference>
<dbReference type="InterPro" id="IPR036837">
    <property type="entry name" value="Cation_efflux_CTD_sf"/>
</dbReference>
<dbReference type="InterPro" id="IPR050681">
    <property type="entry name" value="CDF/SLC30A"/>
</dbReference>
<keyword evidence="7" id="KW-0406">Ion transport</keyword>
<dbReference type="Gene3D" id="1.20.1510.10">
    <property type="entry name" value="Cation efflux protein transmembrane domain"/>
    <property type="match status" value="1"/>
</dbReference>
<feature type="region of interest" description="Disordered" evidence="9">
    <location>
        <begin position="1"/>
        <end position="29"/>
    </location>
</feature>
<evidence type="ECO:0000259" key="12">
    <source>
        <dbReference type="Pfam" id="PF16916"/>
    </source>
</evidence>
<name>A0A809RHI2_9PROT</name>
<dbReference type="RefSeq" id="WP_162084250.1">
    <property type="nucleotide sequence ID" value="NZ_AP021881.1"/>
</dbReference>
<keyword evidence="14" id="KW-1185">Reference proteome</keyword>
<evidence type="ECO:0000256" key="8">
    <source>
        <dbReference type="ARBA" id="ARBA00023136"/>
    </source>
</evidence>
<dbReference type="KEGG" id="sniv:SFSGTM_10120"/>
<dbReference type="NCBIfam" id="TIGR01297">
    <property type="entry name" value="CDF"/>
    <property type="match status" value="1"/>
</dbReference>
<protein>
    <submittedName>
        <fullName evidence="13">Cobalt transporter</fullName>
    </submittedName>
</protein>
<keyword evidence="6 10" id="KW-1133">Transmembrane helix</keyword>
<dbReference type="AlphaFoldDB" id="A0A809RHI2"/>
<gene>
    <name evidence="13" type="ORF">SFSGTM_10120</name>
</gene>
<dbReference type="InterPro" id="IPR027469">
    <property type="entry name" value="Cation_efflux_TMD_sf"/>
</dbReference>
<reference evidence="14" key="1">
    <citation type="submission" date="2019-11" db="EMBL/GenBank/DDBJ databases">
        <title>Isolation and characterization of a novel species in the genus Sulfuriferula.</title>
        <authorList>
            <person name="Mochizuki J."/>
            <person name="Kojima H."/>
            <person name="Fukui M."/>
        </authorList>
    </citation>
    <scope>NUCLEOTIDE SEQUENCE [LARGE SCALE GENOMIC DNA]</scope>
    <source>
        <strain evidence="14">SGTM</strain>
    </source>
</reference>
<keyword evidence="4 10" id="KW-0812">Transmembrane</keyword>
<feature type="compositionally biased region" description="Basic residues" evidence="9">
    <location>
        <begin position="18"/>
        <end position="28"/>
    </location>
</feature>
<evidence type="ECO:0000256" key="6">
    <source>
        <dbReference type="ARBA" id="ARBA00022989"/>
    </source>
</evidence>
<comment type="similarity">
    <text evidence="2">Belongs to the cation diffusion facilitator (CDF) transporter (TC 2.A.4) family. SLC30A subfamily.</text>
</comment>
<dbReference type="PANTHER" id="PTHR11562:SF17">
    <property type="entry name" value="RE54080P-RELATED"/>
    <property type="match status" value="1"/>
</dbReference>
<keyword evidence="5" id="KW-0864">Zinc transport</keyword>
<feature type="transmembrane region" description="Helical" evidence="10">
    <location>
        <begin position="37"/>
        <end position="59"/>
    </location>
</feature>
<dbReference type="PANTHER" id="PTHR11562">
    <property type="entry name" value="CATION EFFLUX PROTEIN/ ZINC TRANSPORTER"/>
    <property type="match status" value="1"/>
</dbReference>
<accession>A0A809RHI2</accession>
<dbReference type="Pfam" id="PF01545">
    <property type="entry name" value="Cation_efflux"/>
    <property type="match status" value="1"/>
</dbReference>
<evidence type="ECO:0000259" key="11">
    <source>
        <dbReference type="Pfam" id="PF01545"/>
    </source>
</evidence>
<dbReference type="GO" id="GO:0005886">
    <property type="term" value="C:plasma membrane"/>
    <property type="evidence" value="ECO:0007669"/>
    <property type="project" value="TreeGrafter"/>
</dbReference>
<comment type="subcellular location">
    <subcellularLocation>
        <location evidence="1">Membrane</location>
        <topology evidence="1">Multi-pass membrane protein</topology>
    </subcellularLocation>
</comment>
<proteinExistence type="inferred from homology"/>
<evidence type="ECO:0000313" key="13">
    <source>
        <dbReference type="EMBL" id="BBP00304.1"/>
    </source>
</evidence>
<feature type="domain" description="Cation efflux protein cytoplasmic" evidence="12">
    <location>
        <begin position="234"/>
        <end position="306"/>
    </location>
</feature>
<feature type="domain" description="Cation efflux protein transmembrane" evidence="11">
    <location>
        <begin position="40"/>
        <end position="226"/>
    </location>
</feature>
<keyword evidence="8 10" id="KW-0472">Membrane</keyword>
<evidence type="ECO:0000256" key="7">
    <source>
        <dbReference type="ARBA" id="ARBA00023065"/>
    </source>
</evidence>
<feature type="transmembrane region" description="Helical" evidence="10">
    <location>
        <begin position="140"/>
        <end position="160"/>
    </location>
</feature>
<evidence type="ECO:0000313" key="14">
    <source>
        <dbReference type="Proteomes" id="UP000463939"/>
    </source>
</evidence>
<organism evidence="13 14">
    <name type="scientific">Sulfuriferula nivalis</name>
    <dbReference type="NCBI Taxonomy" id="2675298"/>
    <lineage>
        <taxon>Bacteria</taxon>
        <taxon>Pseudomonadati</taxon>
        <taxon>Pseudomonadota</taxon>
        <taxon>Betaproteobacteria</taxon>
        <taxon>Nitrosomonadales</taxon>
        <taxon>Sulfuricellaceae</taxon>
        <taxon>Sulfuriferula</taxon>
    </lineage>
</organism>
<evidence type="ECO:0000256" key="9">
    <source>
        <dbReference type="SAM" id="MobiDB-lite"/>
    </source>
</evidence>
<keyword evidence="3" id="KW-0813">Transport</keyword>
<feature type="compositionally biased region" description="Basic and acidic residues" evidence="9">
    <location>
        <begin position="1"/>
        <end position="17"/>
    </location>
</feature>
<evidence type="ECO:0000256" key="2">
    <source>
        <dbReference type="ARBA" id="ARBA00008873"/>
    </source>
</evidence>
<dbReference type="GO" id="GO:0005385">
    <property type="term" value="F:zinc ion transmembrane transporter activity"/>
    <property type="evidence" value="ECO:0007669"/>
    <property type="project" value="TreeGrafter"/>
</dbReference>
<evidence type="ECO:0000256" key="3">
    <source>
        <dbReference type="ARBA" id="ARBA00022448"/>
    </source>
</evidence>
<dbReference type="EMBL" id="AP021881">
    <property type="protein sequence ID" value="BBP00304.1"/>
    <property type="molecule type" value="Genomic_DNA"/>
</dbReference>